<feature type="region of interest" description="Disordered" evidence="3">
    <location>
        <begin position="424"/>
        <end position="454"/>
    </location>
</feature>
<dbReference type="Proteomes" id="UP001497623">
    <property type="component" value="Unassembled WGS sequence"/>
</dbReference>
<dbReference type="InterPro" id="IPR021887">
    <property type="entry name" value="DAB2P_C"/>
</dbReference>
<evidence type="ECO:0000256" key="1">
    <source>
        <dbReference type="ARBA" id="ARBA00022468"/>
    </source>
</evidence>
<dbReference type="PROSITE" id="PS00509">
    <property type="entry name" value="RAS_GTPASE_ACTIV_1"/>
    <property type="match status" value="1"/>
</dbReference>
<evidence type="ECO:0000313" key="6">
    <source>
        <dbReference type="Proteomes" id="UP001497623"/>
    </source>
</evidence>
<dbReference type="Pfam" id="PF12004">
    <property type="entry name" value="DAB2P_C"/>
    <property type="match status" value="1"/>
</dbReference>
<dbReference type="SMART" id="SM00323">
    <property type="entry name" value="RasGAP"/>
    <property type="match status" value="1"/>
</dbReference>
<feature type="compositionally biased region" description="Polar residues" evidence="3">
    <location>
        <begin position="521"/>
        <end position="547"/>
    </location>
</feature>
<feature type="region of interest" description="Disordered" evidence="3">
    <location>
        <begin position="521"/>
        <end position="549"/>
    </location>
</feature>
<feature type="region of interest" description="Disordered" evidence="3">
    <location>
        <begin position="303"/>
        <end position="325"/>
    </location>
</feature>
<evidence type="ECO:0000313" key="5">
    <source>
        <dbReference type="EMBL" id="CAL4100053.1"/>
    </source>
</evidence>
<evidence type="ECO:0000256" key="3">
    <source>
        <dbReference type="SAM" id="MobiDB-lite"/>
    </source>
</evidence>
<sequence>METYMKLVGDKYLRETLTQLVNTLVKDGMDCEVDPMKIKEISSLVKQQKNLLSVVKMAWSCILNSSTNFPQDLRKCFSLYRERFTHQGKADLINNLISSSIFLRFLCPAIMSPSLFNIIREYPDERASRNLTLVAKTLQTLANFTKFQGKENYMEFMNDFIESEQDQMRSFLFKISSPTDGQNDVQGTMFEGEIDLGKQLSIIHILLTEALDNISSNNVSNGNRPLLDSLHRILEEISIAKKQSNINTAVKHAASTPTIHAASMSVLQNNNNTLSMQRCDDSNNSLFSDEGLNYQSLQRITTSPTSLPSISSTPNTNRSSTLPRNSFLMGSAKKAAINLHTADDYVLYSALEKELPNAGDSIGYHHIQSNRTTGPSWSWSNWSNGPTWSTPNNKIISTSHSHHHHFHNHYGNLAYKNKFGNTTESQTKCDKAEESPSLSPDEVEDTESSNDQFSSSSLSLLSNVASSGYQSFGYSQSSSPVDPSIAQHDVLGNNVIVSNTTHSSPQLNPTYLQHRRQIENQNKYHSSQTSSPETNFQQVSTAGSTPHQHYHPLRKLSLTNPIPATLTPFSSVEDLSTNSLGHGQGLNSVSLDPSSLGSLLSPIQQPPMSHSSSSEDIFHPDFRSRLHAPRTNPRCLPTGRGCSTAGWETGPMPGHHHSASDLSTNLAWRGKMSRSQSSFKRSHDWRSHCESDSSDCEASFAHPSFSIHQNNQNDSWHNTSQQPRTENQRKSLKEYEKEITRMRTAMEEMKHKLLSSSETENSSNTDISIANHQEKQQKQQNENICNEEAKSEKDNTLTAIPSMKDLLQKLLILQEEFKSEKTKMQEALVAKDVTISEQEKRITALDRTNNQLIKALTRVKELKHSHSEELDTEKCQELQPVTFSDKSSS</sequence>
<evidence type="ECO:0000256" key="2">
    <source>
        <dbReference type="ARBA" id="ARBA00022553"/>
    </source>
</evidence>
<dbReference type="InterPro" id="IPR023152">
    <property type="entry name" value="RasGAP_CS"/>
</dbReference>
<feature type="region of interest" description="Disordered" evidence="3">
    <location>
        <begin position="864"/>
        <end position="889"/>
    </location>
</feature>
<dbReference type="InterPro" id="IPR001936">
    <property type="entry name" value="RasGAP_dom"/>
</dbReference>
<gene>
    <name evidence="5" type="ORF">MNOR_LOCUS16699</name>
</gene>
<feature type="compositionally biased region" description="Polar residues" evidence="3">
    <location>
        <begin position="706"/>
        <end position="725"/>
    </location>
</feature>
<feature type="region of interest" description="Disordered" evidence="3">
    <location>
        <begin position="706"/>
        <end position="730"/>
    </location>
</feature>
<feature type="compositionally biased region" description="Low complexity" evidence="3">
    <location>
        <begin position="303"/>
        <end position="317"/>
    </location>
</feature>
<comment type="caution">
    <text evidence="5">The sequence shown here is derived from an EMBL/GenBank/DDBJ whole genome shotgun (WGS) entry which is preliminary data.</text>
</comment>
<reference evidence="5 6" key="1">
    <citation type="submission" date="2024-05" db="EMBL/GenBank/DDBJ databases">
        <authorList>
            <person name="Wallberg A."/>
        </authorList>
    </citation>
    <scope>NUCLEOTIDE SEQUENCE [LARGE SCALE GENOMIC DNA]</scope>
</reference>
<keyword evidence="2" id="KW-0597">Phosphoprotein</keyword>
<dbReference type="Pfam" id="PF00616">
    <property type="entry name" value="RasGAP"/>
    <property type="match status" value="1"/>
</dbReference>
<evidence type="ECO:0000259" key="4">
    <source>
        <dbReference type="PROSITE" id="PS50018"/>
    </source>
</evidence>
<dbReference type="SUPFAM" id="SSF48350">
    <property type="entry name" value="GTPase activation domain, GAP"/>
    <property type="match status" value="1"/>
</dbReference>
<dbReference type="EMBL" id="CAXKWB010011106">
    <property type="protein sequence ID" value="CAL4100053.1"/>
    <property type="molecule type" value="Genomic_DNA"/>
</dbReference>
<dbReference type="PROSITE" id="PS50018">
    <property type="entry name" value="RAS_GTPASE_ACTIV_2"/>
    <property type="match status" value="1"/>
</dbReference>
<feature type="compositionally biased region" description="Basic and acidic residues" evidence="3">
    <location>
        <begin position="864"/>
        <end position="876"/>
    </location>
</feature>
<feature type="compositionally biased region" description="Polar residues" evidence="3">
    <location>
        <begin position="879"/>
        <end position="889"/>
    </location>
</feature>
<dbReference type="AlphaFoldDB" id="A0AAV2QY85"/>
<accession>A0AAV2QY85</accession>
<dbReference type="GO" id="GO:0005096">
    <property type="term" value="F:GTPase activator activity"/>
    <property type="evidence" value="ECO:0007669"/>
    <property type="project" value="UniProtKB-KW"/>
</dbReference>
<proteinExistence type="predicted"/>
<dbReference type="InterPro" id="IPR008936">
    <property type="entry name" value="Rho_GTPase_activation_prot"/>
</dbReference>
<dbReference type="PANTHER" id="PTHR10194">
    <property type="entry name" value="RAS GTPASE-ACTIVATING PROTEINS"/>
    <property type="match status" value="1"/>
</dbReference>
<name>A0AAV2QY85_MEGNR</name>
<dbReference type="InterPro" id="IPR039360">
    <property type="entry name" value="Ras_GTPase"/>
</dbReference>
<keyword evidence="6" id="KW-1185">Reference proteome</keyword>
<dbReference type="PANTHER" id="PTHR10194:SF60">
    <property type="entry name" value="RAS GTPASE-ACTIVATING PROTEIN RASKOL"/>
    <property type="match status" value="1"/>
</dbReference>
<protein>
    <recommendedName>
        <fullName evidence="4">Ras-GAP domain-containing protein</fullName>
    </recommendedName>
</protein>
<dbReference type="Gene3D" id="1.10.506.10">
    <property type="entry name" value="GTPase Activation - p120gap, domain 1"/>
    <property type="match status" value="1"/>
</dbReference>
<feature type="domain" description="Ras-GAP" evidence="4">
    <location>
        <begin position="1"/>
        <end position="143"/>
    </location>
</feature>
<keyword evidence="1" id="KW-0343">GTPase activation</keyword>
<organism evidence="5 6">
    <name type="scientific">Meganyctiphanes norvegica</name>
    <name type="common">Northern krill</name>
    <name type="synonym">Thysanopoda norvegica</name>
    <dbReference type="NCBI Taxonomy" id="48144"/>
    <lineage>
        <taxon>Eukaryota</taxon>
        <taxon>Metazoa</taxon>
        <taxon>Ecdysozoa</taxon>
        <taxon>Arthropoda</taxon>
        <taxon>Crustacea</taxon>
        <taxon>Multicrustacea</taxon>
        <taxon>Malacostraca</taxon>
        <taxon>Eumalacostraca</taxon>
        <taxon>Eucarida</taxon>
        <taxon>Euphausiacea</taxon>
        <taxon>Euphausiidae</taxon>
        <taxon>Meganyctiphanes</taxon>
    </lineage>
</organism>